<keyword evidence="14" id="KW-1185">Reference proteome</keyword>
<comment type="catalytic activity">
    <reaction evidence="1">
        <text>ATP + protein L-histidine = ADP + protein N-phospho-L-histidine.</text>
        <dbReference type="EC" id="2.7.13.3"/>
    </reaction>
</comment>
<evidence type="ECO:0000256" key="8">
    <source>
        <dbReference type="ARBA" id="ARBA00022840"/>
    </source>
</evidence>
<dbReference type="CDD" id="cd06225">
    <property type="entry name" value="HAMP"/>
    <property type="match status" value="1"/>
</dbReference>
<keyword evidence="9" id="KW-0902">Two-component regulatory system</keyword>
<dbReference type="EMBL" id="CP002085">
    <property type="protein sequence ID" value="ADK83413.1"/>
    <property type="molecule type" value="Genomic_DNA"/>
</dbReference>
<dbReference type="SUPFAM" id="SSF158472">
    <property type="entry name" value="HAMP domain-like"/>
    <property type="match status" value="1"/>
</dbReference>
<proteinExistence type="predicted"/>
<evidence type="ECO:0000256" key="9">
    <source>
        <dbReference type="ARBA" id="ARBA00023012"/>
    </source>
</evidence>
<dbReference type="Proteomes" id="UP000009047">
    <property type="component" value="Chromosome"/>
</dbReference>
<dbReference type="AlphaFoldDB" id="E1QD94"/>
<dbReference type="InterPro" id="IPR003661">
    <property type="entry name" value="HisK_dim/P_dom"/>
</dbReference>
<dbReference type="HOGENOM" id="CLU_000445_89_29_7"/>
<evidence type="ECO:0000256" key="2">
    <source>
        <dbReference type="ARBA" id="ARBA00004370"/>
    </source>
</evidence>
<evidence type="ECO:0000256" key="5">
    <source>
        <dbReference type="ARBA" id="ARBA00022679"/>
    </source>
</evidence>
<feature type="transmembrane region" description="Helical" evidence="10">
    <location>
        <begin position="12"/>
        <end position="36"/>
    </location>
</feature>
<dbReference type="SUPFAM" id="SSF47384">
    <property type="entry name" value="Homodimeric domain of signal transducing histidine kinase"/>
    <property type="match status" value="1"/>
</dbReference>
<dbReference type="Gene3D" id="6.10.340.10">
    <property type="match status" value="1"/>
</dbReference>
<dbReference type="PROSITE" id="PS50109">
    <property type="entry name" value="HIS_KIN"/>
    <property type="match status" value="1"/>
</dbReference>
<evidence type="ECO:0000259" key="12">
    <source>
        <dbReference type="PROSITE" id="PS50885"/>
    </source>
</evidence>
<dbReference type="OrthoDB" id="224978at2"/>
<keyword evidence="4" id="KW-0597">Phosphoprotein</keyword>
<evidence type="ECO:0000313" key="13">
    <source>
        <dbReference type="EMBL" id="ADK83413.1"/>
    </source>
</evidence>
<dbReference type="EC" id="2.7.13.3" evidence="3"/>
<dbReference type="PANTHER" id="PTHR43065">
    <property type="entry name" value="SENSOR HISTIDINE KINASE"/>
    <property type="match status" value="1"/>
</dbReference>
<dbReference type="GO" id="GO:0016020">
    <property type="term" value="C:membrane"/>
    <property type="evidence" value="ECO:0007669"/>
    <property type="project" value="UniProtKB-SubCell"/>
</dbReference>
<dbReference type="PRINTS" id="PR00344">
    <property type="entry name" value="BCTRLSENSOR"/>
</dbReference>
<evidence type="ECO:0000256" key="10">
    <source>
        <dbReference type="SAM" id="Phobius"/>
    </source>
</evidence>
<keyword evidence="7 13" id="KW-0418">Kinase</keyword>
<keyword evidence="10" id="KW-1133">Transmembrane helix</keyword>
<dbReference type="Pfam" id="PF00512">
    <property type="entry name" value="HisKA"/>
    <property type="match status" value="1"/>
</dbReference>
<name>E1QD94_DESB2</name>
<dbReference type="PROSITE" id="PS50885">
    <property type="entry name" value="HAMP"/>
    <property type="match status" value="1"/>
</dbReference>
<dbReference type="InterPro" id="IPR036097">
    <property type="entry name" value="HisK_dim/P_sf"/>
</dbReference>
<dbReference type="Pfam" id="PF02518">
    <property type="entry name" value="HATPase_c"/>
    <property type="match status" value="1"/>
</dbReference>
<keyword evidence="5" id="KW-0808">Transferase</keyword>
<evidence type="ECO:0000256" key="6">
    <source>
        <dbReference type="ARBA" id="ARBA00022741"/>
    </source>
</evidence>
<feature type="domain" description="HAMP" evidence="12">
    <location>
        <begin position="199"/>
        <end position="251"/>
    </location>
</feature>
<dbReference type="GO" id="GO:0000155">
    <property type="term" value="F:phosphorelay sensor kinase activity"/>
    <property type="evidence" value="ECO:0007669"/>
    <property type="project" value="InterPro"/>
</dbReference>
<comment type="subcellular location">
    <subcellularLocation>
        <location evidence="2">Membrane</location>
    </subcellularLocation>
</comment>
<dbReference type="Pfam" id="PF00672">
    <property type="entry name" value="HAMP"/>
    <property type="match status" value="1"/>
</dbReference>
<evidence type="ECO:0000256" key="1">
    <source>
        <dbReference type="ARBA" id="ARBA00000085"/>
    </source>
</evidence>
<keyword evidence="10" id="KW-0812">Transmembrane</keyword>
<dbReference type="RefSeq" id="WP_013256869.1">
    <property type="nucleotide sequence ID" value="NC_014365.1"/>
</dbReference>
<dbReference type="GO" id="GO:0005524">
    <property type="term" value="F:ATP binding"/>
    <property type="evidence" value="ECO:0007669"/>
    <property type="project" value="UniProtKB-KW"/>
</dbReference>
<gene>
    <name evidence="13" type="ordered locus">Deba_0034</name>
</gene>
<dbReference type="SMART" id="SM00304">
    <property type="entry name" value="HAMP"/>
    <property type="match status" value="1"/>
</dbReference>
<organism evidence="13 14">
    <name type="scientific">Desulfarculus baarsii (strain ATCC 33931 / DSM 2075 / LMG 7858 / VKM B-1802 / 2st14)</name>
    <dbReference type="NCBI Taxonomy" id="644282"/>
    <lineage>
        <taxon>Bacteria</taxon>
        <taxon>Pseudomonadati</taxon>
        <taxon>Thermodesulfobacteriota</taxon>
        <taxon>Desulfarculia</taxon>
        <taxon>Desulfarculales</taxon>
        <taxon>Desulfarculaceae</taxon>
        <taxon>Desulfarculus</taxon>
    </lineage>
</organism>
<evidence type="ECO:0000256" key="3">
    <source>
        <dbReference type="ARBA" id="ARBA00012438"/>
    </source>
</evidence>
<dbReference type="InterPro" id="IPR004358">
    <property type="entry name" value="Sig_transdc_His_kin-like_C"/>
</dbReference>
<dbReference type="STRING" id="644282.Deba_0034"/>
<dbReference type="SMART" id="SM00387">
    <property type="entry name" value="HATPase_c"/>
    <property type="match status" value="1"/>
</dbReference>
<keyword evidence="6" id="KW-0547">Nucleotide-binding</keyword>
<dbReference type="SMART" id="SM00388">
    <property type="entry name" value="HisKA"/>
    <property type="match status" value="1"/>
</dbReference>
<feature type="domain" description="Histidine kinase" evidence="11">
    <location>
        <begin position="268"/>
        <end position="479"/>
    </location>
</feature>
<dbReference type="Gene3D" id="3.30.565.10">
    <property type="entry name" value="Histidine kinase-like ATPase, C-terminal domain"/>
    <property type="match status" value="1"/>
</dbReference>
<dbReference type="InterPro" id="IPR003660">
    <property type="entry name" value="HAMP_dom"/>
</dbReference>
<dbReference type="SUPFAM" id="SSF55874">
    <property type="entry name" value="ATPase domain of HSP90 chaperone/DNA topoisomerase II/histidine kinase"/>
    <property type="match status" value="1"/>
</dbReference>
<dbReference type="InterPro" id="IPR003594">
    <property type="entry name" value="HATPase_dom"/>
</dbReference>
<sequence length="482" mass="53346">MGRPQTLSKIRVRLLLGFVTAFVFMVLFGAFSYVYFARIEQRLVFLSHADSMLNTVLEFRRYEKNYFLYHHEKDYQQALAYLGEFDGLLKSQAEHLSAGLGQAGYRLLLANAGRYEEALGAAHRMLGGALAGGDSSGELAAAIDGLRSAGQQIIHGCEVLARQERHEIQRLLRQYRPVMIAFLLCLAALGAVAAHGLIQRLVRPLKVIEDAAQDVGRGQFRVIAWNDRRDEIGDVIAAFNHMVRHLRQNNEQMIQTEKLTSLGTLTSGVAHELNNPLNNISTSTQILLEELDSPDLQEYHRELLAAIEQQVAKAKDIVGSLLEFARQREFEPSRHDLRAVIDETLKLIKGEIPAQVQVEVDAPAGIVMDMDKAHIVQALINLIINAIQAMDGAGRLSILARLAEGETVRLELTDSGSGIAPEVLPRIFDPFFTTKEVGRGTGLGLSITYGIIERHRGHIQAESRPGQGARFIITLPLRAGEA</sequence>
<dbReference type="InterPro" id="IPR036890">
    <property type="entry name" value="HATPase_C_sf"/>
</dbReference>
<dbReference type="PANTHER" id="PTHR43065:SF46">
    <property type="entry name" value="C4-DICARBOXYLATE TRANSPORT SENSOR PROTEIN DCTB"/>
    <property type="match status" value="1"/>
</dbReference>
<dbReference type="CDD" id="cd00082">
    <property type="entry name" value="HisKA"/>
    <property type="match status" value="1"/>
</dbReference>
<dbReference type="InterPro" id="IPR005467">
    <property type="entry name" value="His_kinase_dom"/>
</dbReference>
<dbReference type="eggNOG" id="COG4191">
    <property type="taxonomic scope" value="Bacteria"/>
</dbReference>
<protein>
    <recommendedName>
        <fullName evidence="3">histidine kinase</fullName>
        <ecNumber evidence="3">2.7.13.3</ecNumber>
    </recommendedName>
</protein>
<keyword evidence="8" id="KW-0067">ATP-binding</keyword>
<evidence type="ECO:0000313" key="14">
    <source>
        <dbReference type="Proteomes" id="UP000009047"/>
    </source>
</evidence>
<evidence type="ECO:0000259" key="11">
    <source>
        <dbReference type="PROSITE" id="PS50109"/>
    </source>
</evidence>
<accession>E1QD94</accession>
<evidence type="ECO:0000256" key="4">
    <source>
        <dbReference type="ARBA" id="ARBA00022553"/>
    </source>
</evidence>
<keyword evidence="10" id="KW-0472">Membrane</keyword>
<evidence type="ECO:0000256" key="7">
    <source>
        <dbReference type="ARBA" id="ARBA00022777"/>
    </source>
</evidence>
<feature type="transmembrane region" description="Helical" evidence="10">
    <location>
        <begin position="178"/>
        <end position="198"/>
    </location>
</feature>
<dbReference type="KEGG" id="dbr:Deba_0034"/>
<dbReference type="Gene3D" id="1.10.287.130">
    <property type="match status" value="1"/>
</dbReference>
<reference evidence="13 14" key="1">
    <citation type="journal article" date="2010" name="Stand. Genomic Sci.">
        <title>Complete genome sequence of Desulfarculus baarsii type strain (2st14).</title>
        <authorList>
            <person name="Sun H."/>
            <person name="Spring S."/>
            <person name="Lapidus A."/>
            <person name="Davenport K."/>
            <person name="Del Rio T.G."/>
            <person name="Tice H."/>
            <person name="Nolan M."/>
            <person name="Copeland A."/>
            <person name="Cheng J.F."/>
            <person name="Lucas S."/>
            <person name="Tapia R."/>
            <person name="Goodwin L."/>
            <person name="Pitluck S."/>
            <person name="Ivanova N."/>
            <person name="Pagani I."/>
            <person name="Mavromatis K."/>
            <person name="Ovchinnikova G."/>
            <person name="Pati A."/>
            <person name="Chen A."/>
            <person name="Palaniappan K."/>
            <person name="Hauser L."/>
            <person name="Chang Y.J."/>
            <person name="Jeffries C.D."/>
            <person name="Detter J.C."/>
            <person name="Han C."/>
            <person name="Rohde M."/>
            <person name="Brambilla E."/>
            <person name="Goker M."/>
            <person name="Woyke T."/>
            <person name="Bristow J."/>
            <person name="Eisen J.A."/>
            <person name="Markowitz V."/>
            <person name="Hugenholtz P."/>
            <person name="Kyrpides N.C."/>
            <person name="Klenk H.P."/>
            <person name="Land M."/>
        </authorList>
    </citation>
    <scope>NUCLEOTIDE SEQUENCE [LARGE SCALE GENOMIC DNA]</scope>
    <source>
        <strain evidence="14">ATCC 33931 / DSM 2075 / LMG 7858 / VKM B-1802 / 2st14</strain>
    </source>
</reference>